<dbReference type="GO" id="GO:0003677">
    <property type="term" value="F:DNA binding"/>
    <property type="evidence" value="ECO:0007669"/>
    <property type="project" value="UniProtKB-KW"/>
</dbReference>
<dbReference type="PROSITE" id="PS50931">
    <property type="entry name" value="HTH_LYSR"/>
    <property type="match status" value="1"/>
</dbReference>
<dbReference type="Pfam" id="PF00126">
    <property type="entry name" value="HTH_1"/>
    <property type="match status" value="1"/>
</dbReference>
<organism evidence="6 7">
    <name type="scientific">Holdemania filiformis</name>
    <dbReference type="NCBI Taxonomy" id="61171"/>
    <lineage>
        <taxon>Bacteria</taxon>
        <taxon>Bacillati</taxon>
        <taxon>Bacillota</taxon>
        <taxon>Erysipelotrichia</taxon>
        <taxon>Erysipelotrichales</taxon>
        <taxon>Erysipelotrichaceae</taxon>
        <taxon>Holdemania</taxon>
    </lineage>
</organism>
<reference evidence="6 7" key="1">
    <citation type="submission" date="2018-08" db="EMBL/GenBank/DDBJ databases">
        <title>A genome reference for cultivated species of the human gut microbiota.</title>
        <authorList>
            <person name="Zou Y."/>
            <person name="Xue W."/>
            <person name="Luo G."/>
        </authorList>
    </citation>
    <scope>NUCLEOTIDE SEQUENCE [LARGE SCALE GENOMIC DNA]</scope>
    <source>
        <strain evidence="6 7">AF24-29</strain>
    </source>
</reference>
<dbReference type="GO" id="GO:0032993">
    <property type="term" value="C:protein-DNA complex"/>
    <property type="evidence" value="ECO:0007669"/>
    <property type="project" value="TreeGrafter"/>
</dbReference>
<dbReference type="AlphaFoldDB" id="A0A412FGY6"/>
<evidence type="ECO:0000259" key="5">
    <source>
        <dbReference type="PROSITE" id="PS50931"/>
    </source>
</evidence>
<dbReference type="Pfam" id="PF03466">
    <property type="entry name" value="LysR_substrate"/>
    <property type="match status" value="1"/>
</dbReference>
<accession>A0A412FGY6</accession>
<gene>
    <name evidence="6" type="ORF">DWY25_16950</name>
</gene>
<dbReference type="SUPFAM" id="SSF46785">
    <property type="entry name" value="Winged helix' DNA-binding domain"/>
    <property type="match status" value="1"/>
</dbReference>
<sequence>MDVKALSYYVAIADQKSINKAAEILYISQPVLSRTVQALEDELGVQLLIRTNHGIEMTPVGQSLYYYAHSILSQFDEIERLKKTYHAVVETRLLVSTAMLLLQDAIVQDYFKAASSDHAVINIQETGIEQAIKNVSDQISEIAIMTLNSVQHRVMTRVIKIQGLQMHSIKKDAVYVHLAQTHPLAQRSTITTTELLDMTYLRMPQDFYTQLNYTFKVGDQELTNFKKTVTINNYHTMINLLKHSDSFMFGNCWQAADLKKGGIASIPLETDNVSRHLVWIERQRHTLSNEAKLFLDLFCSSLSE</sequence>
<dbReference type="CDD" id="cd05466">
    <property type="entry name" value="PBP2_LTTR_substrate"/>
    <property type="match status" value="1"/>
</dbReference>
<evidence type="ECO:0000256" key="2">
    <source>
        <dbReference type="ARBA" id="ARBA00023015"/>
    </source>
</evidence>
<dbReference type="InterPro" id="IPR036390">
    <property type="entry name" value="WH_DNA-bd_sf"/>
</dbReference>
<evidence type="ECO:0000256" key="1">
    <source>
        <dbReference type="ARBA" id="ARBA00009437"/>
    </source>
</evidence>
<dbReference type="Proteomes" id="UP000284178">
    <property type="component" value="Unassembled WGS sequence"/>
</dbReference>
<dbReference type="InterPro" id="IPR000847">
    <property type="entry name" value="LysR_HTH_N"/>
</dbReference>
<comment type="similarity">
    <text evidence="1">Belongs to the LysR transcriptional regulatory family.</text>
</comment>
<evidence type="ECO:0000313" key="7">
    <source>
        <dbReference type="Proteomes" id="UP000284178"/>
    </source>
</evidence>
<dbReference type="PANTHER" id="PTHR30346">
    <property type="entry name" value="TRANSCRIPTIONAL DUAL REGULATOR HCAR-RELATED"/>
    <property type="match status" value="1"/>
</dbReference>
<dbReference type="Gene3D" id="3.40.190.290">
    <property type="match status" value="1"/>
</dbReference>
<name>A0A412FGY6_9FIRM</name>
<keyword evidence="7" id="KW-1185">Reference proteome</keyword>
<protein>
    <submittedName>
        <fullName evidence="6">LysR family transcriptional regulator</fullName>
    </submittedName>
</protein>
<dbReference type="GeneID" id="83017085"/>
<dbReference type="EMBL" id="QRUP01000032">
    <property type="protein sequence ID" value="RGR67412.1"/>
    <property type="molecule type" value="Genomic_DNA"/>
</dbReference>
<keyword evidence="2" id="KW-0805">Transcription regulation</keyword>
<comment type="caution">
    <text evidence="6">The sequence shown here is derived from an EMBL/GenBank/DDBJ whole genome shotgun (WGS) entry which is preliminary data.</text>
</comment>
<dbReference type="GO" id="GO:0003700">
    <property type="term" value="F:DNA-binding transcription factor activity"/>
    <property type="evidence" value="ECO:0007669"/>
    <property type="project" value="InterPro"/>
</dbReference>
<dbReference type="RefSeq" id="WP_117896243.1">
    <property type="nucleotide sequence ID" value="NZ_CABJCV010000032.1"/>
</dbReference>
<evidence type="ECO:0000256" key="3">
    <source>
        <dbReference type="ARBA" id="ARBA00023125"/>
    </source>
</evidence>
<dbReference type="PRINTS" id="PR00039">
    <property type="entry name" value="HTHLYSR"/>
</dbReference>
<evidence type="ECO:0000256" key="4">
    <source>
        <dbReference type="ARBA" id="ARBA00023163"/>
    </source>
</evidence>
<dbReference type="SUPFAM" id="SSF53850">
    <property type="entry name" value="Periplasmic binding protein-like II"/>
    <property type="match status" value="1"/>
</dbReference>
<dbReference type="InterPro" id="IPR036388">
    <property type="entry name" value="WH-like_DNA-bd_sf"/>
</dbReference>
<feature type="domain" description="HTH lysR-type" evidence="5">
    <location>
        <begin position="1"/>
        <end position="58"/>
    </location>
</feature>
<keyword evidence="4" id="KW-0804">Transcription</keyword>
<dbReference type="FunFam" id="1.10.10.10:FF:000001">
    <property type="entry name" value="LysR family transcriptional regulator"/>
    <property type="match status" value="1"/>
</dbReference>
<dbReference type="InterPro" id="IPR005119">
    <property type="entry name" value="LysR_subst-bd"/>
</dbReference>
<keyword evidence="3" id="KW-0238">DNA-binding</keyword>
<dbReference type="Gene3D" id="1.10.10.10">
    <property type="entry name" value="Winged helix-like DNA-binding domain superfamily/Winged helix DNA-binding domain"/>
    <property type="match status" value="1"/>
</dbReference>
<proteinExistence type="inferred from homology"/>
<dbReference type="PANTHER" id="PTHR30346:SF0">
    <property type="entry name" value="HCA OPERON TRANSCRIPTIONAL ACTIVATOR HCAR"/>
    <property type="match status" value="1"/>
</dbReference>
<evidence type="ECO:0000313" key="6">
    <source>
        <dbReference type="EMBL" id="RGR67412.1"/>
    </source>
</evidence>